<evidence type="ECO:0000313" key="2">
    <source>
        <dbReference type="Proteomes" id="UP001589894"/>
    </source>
</evidence>
<dbReference type="EMBL" id="JBHLUE010000011">
    <property type="protein sequence ID" value="MFC0565650.1"/>
    <property type="molecule type" value="Genomic_DNA"/>
</dbReference>
<sequence length="45" mass="4929">MDLLVCACAAINALVVLHDDNDFGTASQHLPDLAERRVRTLPDHT</sequence>
<gene>
    <name evidence="1" type="ORF">ACFFHU_16090</name>
</gene>
<reference evidence="1 2" key="1">
    <citation type="submission" date="2024-09" db="EMBL/GenBank/DDBJ databases">
        <authorList>
            <person name="Sun Q."/>
            <person name="Mori K."/>
        </authorList>
    </citation>
    <scope>NUCLEOTIDE SEQUENCE [LARGE SCALE GENOMIC DNA]</scope>
    <source>
        <strain evidence="1 2">TBRC 2205</strain>
    </source>
</reference>
<protein>
    <recommendedName>
        <fullName evidence="3">PIN domain-containing protein</fullName>
    </recommendedName>
</protein>
<comment type="caution">
    <text evidence="1">The sequence shown here is derived from an EMBL/GenBank/DDBJ whole genome shotgun (WGS) entry which is preliminary data.</text>
</comment>
<keyword evidence="2" id="KW-1185">Reference proteome</keyword>
<dbReference type="RefSeq" id="WP_377339630.1">
    <property type="nucleotide sequence ID" value="NZ_JBHLUE010000011.1"/>
</dbReference>
<evidence type="ECO:0008006" key="3">
    <source>
        <dbReference type="Google" id="ProtNLM"/>
    </source>
</evidence>
<dbReference type="Gene3D" id="3.40.50.1010">
    <property type="entry name" value="5'-nuclease"/>
    <property type="match status" value="1"/>
</dbReference>
<organism evidence="1 2">
    <name type="scientific">Plantactinospora siamensis</name>
    <dbReference type="NCBI Taxonomy" id="555372"/>
    <lineage>
        <taxon>Bacteria</taxon>
        <taxon>Bacillati</taxon>
        <taxon>Actinomycetota</taxon>
        <taxon>Actinomycetes</taxon>
        <taxon>Micromonosporales</taxon>
        <taxon>Micromonosporaceae</taxon>
        <taxon>Plantactinospora</taxon>
    </lineage>
</organism>
<dbReference type="Proteomes" id="UP001589894">
    <property type="component" value="Unassembled WGS sequence"/>
</dbReference>
<evidence type="ECO:0000313" key="1">
    <source>
        <dbReference type="EMBL" id="MFC0565650.1"/>
    </source>
</evidence>
<accession>A0ABV6NXY7</accession>
<proteinExistence type="predicted"/>
<name>A0ABV6NXY7_9ACTN</name>